<dbReference type="RefSeq" id="WP_184430746.1">
    <property type="nucleotide sequence ID" value="NZ_JACHIA010000009.1"/>
</dbReference>
<dbReference type="InterPro" id="IPR039564">
    <property type="entry name" value="Peptidase_C39-like"/>
</dbReference>
<dbReference type="Pfam" id="PF13529">
    <property type="entry name" value="Peptidase_C39_2"/>
    <property type="match status" value="1"/>
</dbReference>
<organism evidence="3 4">
    <name type="scientific">Longimicrobium terrae</name>
    <dbReference type="NCBI Taxonomy" id="1639882"/>
    <lineage>
        <taxon>Bacteria</taxon>
        <taxon>Pseudomonadati</taxon>
        <taxon>Gemmatimonadota</taxon>
        <taxon>Longimicrobiia</taxon>
        <taxon>Longimicrobiales</taxon>
        <taxon>Longimicrobiaceae</taxon>
        <taxon>Longimicrobium</taxon>
    </lineage>
</organism>
<keyword evidence="4" id="KW-1185">Reference proteome</keyword>
<dbReference type="Proteomes" id="UP000582837">
    <property type="component" value="Unassembled WGS sequence"/>
</dbReference>
<feature type="signal peptide" evidence="1">
    <location>
        <begin position="1"/>
        <end position="37"/>
    </location>
</feature>
<evidence type="ECO:0000259" key="2">
    <source>
        <dbReference type="Pfam" id="PF13529"/>
    </source>
</evidence>
<comment type="caution">
    <text evidence="3">The sequence shown here is derived from an EMBL/GenBank/DDBJ whole genome shotgun (WGS) entry which is preliminary data.</text>
</comment>
<accession>A0A841H0A9</accession>
<protein>
    <submittedName>
        <fullName evidence="3">Uncharacterized protein YvpB</fullName>
    </submittedName>
</protein>
<dbReference type="InterPro" id="IPR006311">
    <property type="entry name" value="TAT_signal"/>
</dbReference>
<dbReference type="AlphaFoldDB" id="A0A841H0A9"/>
<sequence>MTHPANSPRLDRPRPPRRRWMPCAAALLAVLALGACDAGTLLTSAPDTPARTLAGTATLAWVSPTGTTATNPVTFRADATSDIVTIKYFADGTFLLGSSADRANSFPVTYKFSGVGVRRVYVRGYNAAGAQVAGAYKDFTIRDLIANVPYFFQYANTYEPGATCANTTMAMLLKYYGASYTPDQIYSEFQKKSQDEFKFDTIFNRLAARAGLKQRIRVHMETGSIAEMEAELNRQRPVIIHGKFTSSGHVMLLIGNDGASYTMNDPAGVWGQQLCNGGAYGGSGGAGVRYGRAVVGKAITTPWQGSCTTFDPNTVRYHETYLVP</sequence>
<gene>
    <name evidence="3" type="ORF">HNQ61_003119</name>
</gene>
<proteinExistence type="predicted"/>
<dbReference type="PROSITE" id="PS51318">
    <property type="entry name" value="TAT"/>
    <property type="match status" value="1"/>
</dbReference>
<name>A0A841H0A9_9BACT</name>
<dbReference type="EMBL" id="JACHIA010000009">
    <property type="protein sequence ID" value="MBB6071491.1"/>
    <property type="molecule type" value="Genomic_DNA"/>
</dbReference>
<dbReference type="Gene3D" id="3.90.70.10">
    <property type="entry name" value="Cysteine proteinases"/>
    <property type="match status" value="1"/>
</dbReference>
<keyword evidence="1" id="KW-0732">Signal</keyword>
<feature type="chain" id="PRO_5032447593" evidence="1">
    <location>
        <begin position="38"/>
        <end position="324"/>
    </location>
</feature>
<evidence type="ECO:0000313" key="4">
    <source>
        <dbReference type="Proteomes" id="UP000582837"/>
    </source>
</evidence>
<feature type="domain" description="Peptidase C39-like" evidence="2">
    <location>
        <begin position="147"/>
        <end position="267"/>
    </location>
</feature>
<evidence type="ECO:0000313" key="3">
    <source>
        <dbReference type="EMBL" id="MBB6071491.1"/>
    </source>
</evidence>
<evidence type="ECO:0000256" key="1">
    <source>
        <dbReference type="SAM" id="SignalP"/>
    </source>
</evidence>
<reference evidence="3 4" key="1">
    <citation type="submission" date="2020-08" db="EMBL/GenBank/DDBJ databases">
        <title>Genomic Encyclopedia of Type Strains, Phase IV (KMG-IV): sequencing the most valuable type-strain genomes for metagenomic binning, comparative biology and taxonomic classification.</title>
        <authorList>
            <person name="Goeker M."/>
        </authorList>
    </citation>
    <scope>NUCLEOTIDE SEQUENCE [LARGE SCALE GENOMIC DNA]</scope>
    <source>
        <strain evidence="3 4">DSM 29007</strain>
    </source>
</reference>